<dbReference type="AlphaFoldDB" id="A0A2A5AS14"/>
<feature type="domain" description="DUF1330" evidence="1">
    <location>
        <begin position="62"/>
        <end position="137"/>
    </location>
</feature>
<dbReference type="SUPFAM" id="SSF54909">
    <property type="entry name" value="Dimeric alpha+beta barrel"/>
    <property type="match status" value="1"/>
</dbReference>
<dbReference type="Gene3D" id="3.30.70.100">
    <property type="match status" value="1"/>
</dbReference>
<accession>A0A2A5AS14</accession>
<evidence type="ECO:0000313" key="3">
    <source>
        <dbReference type="Proteomes" id="UP000218327"/>
    </source>
</evidence>
<gene>
    <name evidence="2" type="ORF">COA96_14910</name>
</gene>
<evidence type="ECO:0000259" key="1">
    <source>
        <dbReference type="Pfam" id="PF07045"/>
    </source>
</evidence>
<organism evidence="2 3">
    <name type="scientific">SAR86 cluster bacterium</name>
    <dbReference type="NCBI Taxonomy" id="2030880"/>
    <lineage>
        <taxon>Bacteria</taxon>
        <taxon>Pseudomonadati</taxon>
        <taxon>Pseudomonadota</taxon>
        <taxon>Gammaproteobacteria</taxon>
        <taxon>SAR86 cluster</taxon>
    </lineage>
</organism>
<name>A0A2A5AS14_9GAMM</name>
<dbReference type="Pfam" id="PF07045">
    <property type="entry name" value="DUF1330"/>
    <property type="match status" value="1"/>
</dbReference>
<evidence type="ECO:0000313" key="2">
    <source>
        <dbReference type="EMBL" id="PCJ22019.1"/>
    </source>
</evidence>
<dbReference type="InterPro" id="IPR010753">
    <property type="entry name" value="DUF1330"/>
</dbReference>
<comment type="caution">
    <text evidence="2">The sequence shown here is derived from an EMBL/GenBank/DDBJ whole genome shotgun (WGS) entry which is preliminary data.</text>
</comment>
<dbReference type="InterPro" id="IPR011008">
    <property type="entry name" value="Dimeric_a/b-barrel"/>
</dbReference>
<reference evidence="3" key="1">
    <citation type="submission" date="2017-08" db="EMBL/GenBank/DDBJ databases">
        <title>A dynamic microbial community with high functional redundancy inhabits the cold, oxic subseafloor aquifer.</title>
        <authorList>
            <person name="Tully B.J."/>
            <person name="Wheat C.G."/>
            <person name="Glazer B.T."/>
            <person name="Huber J.A."/>
        </authorList>
    </citation>
    <scope>NUCLEOTIDE SEQUENCE [LARGE SCALE GENOMIC DNA]</scope>
</reference>
<protein>
    <recommendedName>
        <fullName evidence="1">DUF1330 domain-containing protein</fullName>
    </recommendedName>
</protein>
<dbReference type="Proteomes" id="UP000218327">
    <property type="component" value="Unassembled WGS sequence"/>
</dbReference>
<sequence length="143" mass="15870">METSMPNQALSRNHPFIKSVLTIAAILSIFTLSLQGISAQESKGESFYMFNALWFKADGGAEKYAEYIQAAGPFVVKHGGKSNDSYVPEQAIIGEFDADLVFMVEWPNFAAFTALIQDPGYQAISHLRDEAISDSLLIRFRKL</sequence>
<dbReference type="EMBL" id="NVVJ01000067">
    <property type="protein sequence ID" value="PCJ22019.1"/>
    <property type="molecule type" value="Genomic_DNA"/>
</dbReference>
<proteinExistence type="predicted"/>